<dbReference type="SUPFAM" id="SSF47336">
    <property type="entry name" value="ACP-like"/>
    <property type="match status" value="1"/>
</dbReference>
<keyword evidence="3" id="KW-1185">Reference proteome</keyword>
<gene>
    <name evidence="2" type="ORF">ACFPM8_05960</name>
</gene>
<reference evidence="3" key="1">
    <citation type="journal article" date="2019" name="Int. J. Syst. Evol. Microbiol.">
        <title>The Global Catalogue of Microorganisms (GCM) 10K type strain sequencing project: providing services to taxonomists for standard genome sequencing and annotation.</title>
        <authorList>
            <consortium name="The Broad Institute Genomics Platform"/>
            <consortium name="The Broad Institute Genome Sequencing Center for Infectious Disease"/>
            <person name="Wu L."/>
            <person name="Ma J."/>
        </authorList>
    </citation>
    <scope>NUCLEOTIDE SEQUENCE [LARGE SCALE GENOMIC DNA]</scope>
    <source>
        <strain evidence="3">JCM 17066</strain>
    </source>
</reference>
<comment type="caution">
    <text evidence="2">The sequence shown here is derived from an EMBL/GenBank/DDBJ whole genome shotgun (WGS) entry which is preliminary data.</text>
</comment>
<name>A0ABW0M799_9BURK</name>
<dbReference type="InterPro" id="IPR036736">
    <property type="entry name" value="ACP-like_sf"/>
</dbReference>
<organism evidence="2 3">
    <name type="scientific">Paraherbaspirillum soli</name>
    <dbReference type="NCBI Taxonomy" id="631222"/>
    <lineage>
        <taxon>Bacteria</taxon>
        <taxon>Pseudomonadati</taxon>
        <taxon>Pseudomonadota</taxon>
        <taxon>Betaproteobacteria</taxon>
        <taxon>Burkholderiales</taxon>
        <taxon>Oxalobacteraceae</taxon>
        <taxon>Paraherbaspirillum</taxon>
    </lineage>
</organism>
<dbReference type="Gene3D" id="1.10.1200.10">
    <property type="entry name" value="ACP-like"/>
    <property type="match status" value="1"/>
</dbReference>
<dbReference type="PROSITE" id="PS50075">
    <property type="entry name" value="CARRIER"/>
    <property type="match status" value="1"/>
</dbReference>
<dbReference type="EMBL" id="JBHSMT010000009">
    <property type="protein sequence ID" value="MFC5473500.1"/>
    <property type="molecule type" value="Genomic_DNA"/>
</dbReference>
<feature type="domain" description="Carrier" evidence="1">
    <location>
        <begin position="9"/>
        <end position="92"/>
    </location>
</feature>
<dbReference type="Proteomes" id="UP001596045">
    <property type="component" value="Unassembled WGS sequence"/>
</dbReference>
<evidence type="ECO:0000259" key="1">
    <source>
        <dbReference type="PROSITE" id="PS50075"/>
    </source>
</evidence>
<protein>
    <recommendedName>
        <fullName evidence="1">Carrier domain-containing protein</fullName>
    </recommendedName>
</protein>
<evidence type="ECO:0000313" key="3">
    <source>
        <dbReference type="Proteomes" id="UP001596045"/>
    </source>
</evidence>
<proteinExistence type="predicted"/>
<sequence length="101" mass="11497">MKNAWNEKEIITYIKKDLLQEQLELVDADMTLADDEPLLGDGRVELDSVDALDLLVKVEKAFALKIANLDKDFIESSCRSIRSLTDFIVAELRQQERVTAD</sequence>
<dbReference type="RefSeq" id="WP_378995996.1">
    <property type="nucleotide sequence ID" value="NZ_JBHSMT010000009.1"/>
</dbReference>
<dbReference type="InterPro" id="IPR009081">
    <property type="entry name" value="PP-bd_ACP"/>
</dbReference>
<evidence type="ECO:0000313" key="2">
    <source>
        <dbReference type="EMBL" id="MFC5473500.1"/>
    </source>
</evidence>
<accession>A0ABW0M799</accession>